<dbReference type="InterPro" id="IPR007543">
    <property type="entry name" value="LptD_C"/>
</dbReference>
<keyword evidence="1" id="KW-0732">Signal</keyword>
<dbReference type="AlphaFoldDB" id="A0A5C6TXE7"/>
<dbReference type="InterPro" id="IPR050218">
    <property type="entry name" value="LptD"/>
</dbReference>
<keyword evidence="5" id="KW-1185">Reference proteome</keyword>
<dbReference type="Proteomes" id="UP000321249">
    <property type="component" value="Unassembled WGS sequence"/>
</dbReference>
<evidence type="ECO:0000313" key="4">
    <source>
        <dbReference type="EMBL" id="TXC65057.1"/>
    </source>
</evidence>
<evidence type="ECO:0000259" key="3">
    <source>
        <dbReference type="Pfam" id="PF04453"/>
    </source>
</evidence>
<comment type="subcellular location">
    <subcellularLocation>
        <location evidence="1">Cell outer membrane</location>
    </subcellularLocation>
</comment>
<dbReference type="EMBL" id="VOQQ01000001">
    <property type="protein sequence ID" value="TXC65057.1"/>
    <property type="molecule type" value="Genomic_DNA"/>
</dbReference>
<evidence type="ECO:0000256" key="2">
    <source>
        <dbReference type="SAM" id="MobiDB-lite"/>
    </source>
</evidence>
<evidence type="ECO:0000256" key="1">
    <source>
        <dbReference type="HAMAP-Rule" id="MF_01411"/>
    </source>
</evidence>
<evidence type="ECO:0000313" key="5">
    <source>
        <dbReference type="Proteomes" id="UP000321249"/>
    </source>
</evidence>
<gene>
    <name evidence="1" type="primary">lptD</name>
    <name evidence="4" type="ORF">FRZ32_12485</name>
</gene>
<keyword evidence="1" id="KW-0472">Membrane</keyword>
<dbReference type="Gene3D" id="2.60.450.10">
    <property type="entry name" value="Lipopolysaccharide (LPS) transport protein A like domain"/>
    <property type="match status" value="1"/>
</dbReference>
<dbReference type="PANTHER" id="PTHR30189">
    <property type="entry name" value="LPS-ASSEMBLY PROTEIN"/>
    <property type="match status" value="1"/>
</dbReference>
<accession>A0A5C6TXE7</accession>
<organism evidence="4 5">
    <name type="scientific">Allosphingosinicella ginsenosidimutans</name>
    <dbReference type="NCBI Taxonomy" id="1176539"/>
    <lineage>
        <taxon>Bacteria</taxon>
        <taxon>Pseudomonadati</taxon>
        <taxon>Pseudomonadota</taxon>
        <taxon>Alphaproteobacteria</taxon>
        <taxon>Sphingomonadales</taxon>
        <taxon>Sphingomonadaceae</taxon>
        <taxon>Allosphingosinicella</taxon>
    </lineage>
</organism>
<name>A0A5C6TXE7_9SPHN</name>
<keyword evidence="1" id="KW-0998">Cell outer membrane</keyword>
<comment type="caution">
    <text evidence="1">Lacks conserved residue(s) required for the propagation of feature annotation.</text>
</comment>
<dbReference type="GO" id="GO:0015920">
    <property type="term" value="P:lipopolysaccharide transport"/>
    <property type="evidence" value="ECO:0007669"/>
    <property type="project" value="InterPro"/>
</dbReference>
<feature type="domain" description="LptD C-terminal" evidence="3">
    <location>
        <begin position="293"/>
        <end position="660"/>
    </location>
</feature>
<dbReference type="GO" id="GO:0043165">
    <property type="term" value="P:Gram-negative-bacterium-type cell outer membrane assembly"/>
    <property type="evidence" value="ECO:0007669"/>
    <property type="project" value="UniProtKB-UniRule"/>
</dbReference>
<proteinExistence type="inferred from homology"/>
<dbReference type="InterPro" id="IPR020889">
    <property type="entry name" value="LipoPS_assembly_LptD"/>
</dbReference>
<dbReference type="GO" id="GO:1990351">
    <property type="term" value="C:transporter complex"/>
    <property type="evidence" value="ECO:0007669"/>
    <property type="project" value="TreeGrafter"/>
</dbReference>
<dbReference type="RefSeq" id="WP_147044471.1">
    <property type="nucleotide sequence ID" value="NZ_BAABIR010000001.1"/>
</dbReference>
<dbReference type="OrthoDB" id="9760225at2"/>
<sequence length="733" mass="81176">MLSLPCIAHAQAAPPVLAPPSPAGTEPGQNGGPVDFSADQLTYDQDADTVTVSGAVRMTRDGYHLAADSVVWNRGSGAMTAHGNVRIDSPRGDTAYGDSVALEGNLRDGVAENILLVLAEGGRLAAVHAERRDGYTTLTRAAYTPCSVLDRNGCPKDPTWSITAVRVFHDPIRHRISYRGATLNLLGHPILGLPGLSHPDGSSDEGSTGLLVPDFSFNRRNGVELSAPYYFRIAPNIDATITPHIFTEVLPMAEAQYRQLTGLGAFQLHGYLTYGSRLPIDPDQPQPETDRGIRGYIEGNGRFQLSPDWSVTFSGRYATDRTFLRRYDISRDDRLRSTINVERITDNSYISIAGWAFEGLRLTDDNGQQPIALPAIDARWRIADPWLGGMVQLQANSLAILRTEGQDTQRAFASAEWDKRLITPLGQLVTLTAYGRGDLYHTSDTLLTQTASYRGLEGWQTRVIAAAAADVQWPFVGRFLNGTQRFTPRVQLVASPPTENLDIPNEDARAVDLEDSNLFALNRFPGYDRWEDGVRVTYGADWAFDLPGVSVRTNIGQSYRLNNRATILPPGTGLSGRFSDFVGRTTVQVGRFVNFTHRFRLDKDSFAVRRNEIDATVGSRQTYATIGYLRLDRNIDPSIEDLRDREEVRFGGRVHFARYWSIFGSTVVDLTSRQEDPLSSSDGFDPIRHRVGIQYDDDCIELGVTWRRDYETTGDAVRGNTFLIRVALKSLGR</sequence>
<protein>
    <recommendedName>
        <fullName evidence="1">LPS-assembly protein LptD</fullName>
    </recommendedName>
</protein>
<comment type="similarity">
    <text evidence="1">Belongs to the LptD family.</text>
</comment>
<dbReference type="GO" id="GO:0009279">
    <property type="term" value="C:cell outer membrane"/>
    <property type="evidence" value="ECO:0007669"/>
    <property type="project" value="UniProtKB-SubCell"/>
</dbReference>
<dbReference type="HAMAP" id="MF_01411">
    <property type="entry name" value="LPS_assembly_LptD"/>
    <property type="match status" value="1"/>
</dbReference>
<comment type="caution">
    <text evidence="4">The sequence shown here is derived from an EMBL/GenBank/DDBJ whole genome shotgun (WGS) entry which is preliminary data.</text>
</comment>
<feature type="region of interest" description="Disordered" evidence="2">
    <location>
        <begin position="14"/>
        <end position="39"/>
    </location>
</feature>
<comment type="function">
    <text evidence="1">Involved in the assembly of lipopolysaccharide (LPS) at the surface of the outer membrane.</text>
</comment>
<dbReference type="PANTHER" id="PTHR30189:SF1">
    <property type="entry name" value="LPS-ASSEMBLY PROTEIN LPTD"/>
    <property type="match status" value="1"/>
</dbReference>
<reference evidence="4 5" key="1">
    <citation type="journal article" date="2015" name="J. Microbiol.">
        <title>Sphingosinicella ginsenosidimutans sp. nov., with ginsenoside converting activity.</title>
        <authorList>
            <person name="Kim J.K."/>
            <person name="Kang M.S."/>
            <person name="Park S.C."/>
            <person name="Kim K.M."/>
            <person name="Choi K."/>
            <person name="Yoon M.H."/>
            <person name="Im W.T."/>
        </authorList>
    </citation>
    <scope>NUCLEOTIDE SEQUENCE [LARGE SCALE GENOMIC DNA]</scope>
    <source>
        <strain evidence="4 5">BS-11</strain>
    </source>
</reference>
<comment type="subunit">
    <text evidence="1">Component of the lipopolysaccharide transport and assembly complex.</text>
</comment>
<dbReference type="Pfam" id="PF04453">
    <property type="entry name" value="LptD"/>
    <property type="match status" value="1"/>
</dbReference>